<proteinExistence type="predicted"/>
<evidence type="ECO:0000256" key="4">
    <source>
        <dbReference type="ARBA" id="ARBA00022989"/>
    </source>
</evidence>
<evidence type="ECO:0000256" key="3">
    <source>
        <dbReference type="ARBA" id="ARBA00022692"/>
    </source>
</evidence>
<dbReference type="PANTHER" id="PTHR30086">
    <property type="entry name" value="ARGININE EXPORTER PROTEIN ARGO"/>
    <property type="match status" value="1"/>
</dbReference>
<feature type="transmembrane region" description="Helical" evidence="6">
    <location>
        <begin position="154"/>
        <end position="180"/>
    </location>
</feature>
<dbReference type="GO" id="GO:0015171">
    <property type="term" value="F:amino acid transmembrane transporter activity"/>
    <property type="evidence" value="ECO:0007669"/>
    <property type="project" value="TreeGrafter"/>
</dbReference>
<dbReference type="OrthoDB" id="9812084at2"/>
<keyword evidence="5 6" id="KW-0472">Membrane</keyword>
<reference evidence="7 8" key="1">
    <citation type="submission" date="2017-12" db="EMBL/GenBank/DDBJ databases">
        <title>Genome sequence of the active heterotrophic nitrifier-denitrifier, Cupriavidus pauculus UM1.</title>
        <authorList>
            <person name="Putonti C."/>
            <person name="Castignetti D."/>
        </authorList>
    </citation>
    <scope>NUCLEOTIDE SEQUENCE [LARGE SCALE GENOMIC DNA]</scope>
    <source>
        <strain evidence="7 8">UM1</strain>
    </source>
</reference>
<dbReference type="EMBL" id="PJRP01000009">
    <property type="protein sequence ID" value="PLP99005.1"/>
    <property type="molecule type" value="Genomic_DNA"/>
</dbReference>
<dbReference type="InterPro" id="IPR001123">
    <property type="entry name" value="LeuE-type"/>
</dbReference>
<dbReference type="PANTHER" id="PTHR30086:SF20">
    <property type="entry name" value="ARGININE EXPORTER PROTEIN ARGO-RELATED"/>
    <property type="match status" value="1"/>
</dbReference>
<evidence type="ECO:0000313" key="8">
    <source>
        <dbReference type="Proteomes" id="UP000234341"/>
    </source>
</evidence>
<feature type="transmembrane region" description="Helical" evidence="6">
    <location>
        <begin position="41"/>
        <end position="62"/>
    </location>
</feature>
<evidence type="ECO:0000256" key="5">
    <source>
        <dbReference type="ARBA" id="ARBA00023136"/>
    </source>
</evidence>
<dbReference type="GO" id="GO:0033228">
    <property type="term" value="P:cysteine export across plasma membrane"/>
    <property type="evidence" value="ECO:0007669"/>
    <property type="project" value="TreeGrafter"/>
</dbReference>
<comment type="caution">
    <text evidence="7">The sequence shown here is derived from an EMBL/GenBank/DDBJ whole genome shotgun (WGS) entry which is preliminary data.</text>
</comment>
<evidence type="ECO:0000256" key="6">
    <source>
        <dbReference type="SAM" id="Phobius"/>
    </source>
</evidence>
<evidence type="ECO:0000256" key="1">
    <source>
        <dbReference type="ARBA" id="ARBA00004651"/>
    </source>
</evidence>
<feature type="transmembrane region" description="Helical" evidence="6">
    <location>
        <begin position="6"/>
        <end position="29"/>
    </location>
</feature>
<keyword evidence="2" id="KW-1003">Cell membrane</keyword>
<dbReference type="AlphaFoldDB" id="A0A2N5C9V2"/>
<evidence type="ECO:0000256" key="2">
    <source>
        <dbReference type="ARBA" id="ARBA00022475"/>
    </source>
</evidence>
<sequence>MNDTLPFLPFLMFAVVASITPGPTNVIVLSHSARRGVAATLPIIIGGCGGAALLVLTVGIGIGDALAAHPLLQRAMAWTGVLWLSRLAWQIWRSPAAAIEADGAGHAGNAKAHDKPLGLAGAAGLQLVNPKTWMMALAVVSVFSGHDPDQSHQVILLSLIFFVVSLPCMGVWAVLGAGAAHFIRSPIYMKRFERLMALVLLASAWGSLSP</sequence>
<dbReference type="GO" id="GO:0005886">
    <property type="term" value="C:plasma membrane"/>
    <property type="evidence" value="ECO:0007669"/>
    <property type="project" value="UniProtKB-SubCell"/>
</dbReference>
<name>A0A2N5C9V2_9BURK</name>
<dbReference type="RefSeq" id="WP_101683150.1">
    <property type="nucleotide sequence ID" value="NZ_PJRP01000009.1"/>
</dbReference>
<gene>
    <name evidence="7" type="ORF">CYJ10_19760</name>
</gene>
<dbReference type="Proteomes" id="UP000234341">
    <property type="component" value="Unassembled WGS sequence"/>
</dbReference>
<accession>A0A2N5C9V2</accession>
<evidence type="ECO:0000313" key="7">
    <source>
        <dbReference type="EMBL" id="PLP99005.1"/>
    </source>
</evidence>
<protein>
    <submittedName>
        <fullName evidence="7">Lysine transporter LysE</fullName>
    </submittedName>
</protein>
<dbReference type="Pfam" id="PF01810">
    <property type="entry name" value="LysE"/>
    <property type="match status" value="1"/>
</dbReference>
<comment type="subcellular location">
    <subcellularLocation>
        <location evidence="1">Cell membrane</location>
        <topology evidence="1">Multi-pass membrane protein</topology>
    </subcellularLocation>
</comment>
<organism evidence="7 8">
    <name type="scientific">Cupriavidus pauculus</name>
    <dbReference type="NCBI Taxonomy" id="82633"/>
    <lineage>
        <taxon>Bacteria</taxon>
        <taxon>Pseudomonadati</taxon>
        <taxon>Pseudomonadota</taxon>
        <taxon>Betaproteobacteria</taxon>
        <taxon>Burkholderiales</taxon>
        <taxon>Burkholderiaceae</taxon>
        <taxon>Cupriavidus</taxon>
    </lineage>
</organism>
<keyword evidence="3 6" id="KW-0812">Transmembrane</keyword>
<keyword evidence="4 6" id="KW-1133">Transmembrane helix</keyword>